<sequence>MAAIRHSLQKEVCDLAEEQLLGVLHVTKPGKKKKTSFLCAVITKEKPVNALIHQVKKTDKESFKKKNSWHLRDLLVVDGKDENKDTAELDLTFERVYKWTASSAPDKNSFVQILWRLSCHYLPKQKPQFVNVPRQLLLKQDSLRNCSDTANNTGLDGSTSPDAPSLDGSLAGDYSAVSVREQRDLQLLMTQCSSAVSNAEAFAQQLAQDLSLLDGANIHSMMASEAQVEALLSMIDAALEEAGKIEGKLDSYDSILLHVKDTIHKMADKTKCIEQSNENNTKLLEELQQVIYELELPIAQEQLLRSAELSNSELLPSIVEAAAALQAVLSAPLPPHLHYMQAVKDQKKKFEKLRARFCQLVSRHLNNLFIHLGNDPGLVPPASNVAAVGGMSNTLPYGSSGAGRVCLPRHSCVHTELEPYTPLMHWVRAMDTRAYQHLSRTYTHAISKLYDREVRSFFDEARTRVVAGKKLRGVSGTSNPDLSQSGGNASKLTSQFKQQAANTLNTGRAMATSTGRLLGVDKEHWGNELDMSERHKFDEMFECVLSELEPVCLAEQEFCITFFNLNSATPLLATEQGSDPSTPLSGGGPSDNSSVGGSSSSGSSGPPAVADSSALTAGAGQNKVNTVNKEVRTMMAALFTSLEQQLTGFINTFDRADSYCCLYIYVRLSGHVLSAQDTGSFLSTTFGSALVQSKRNFDRFLQAQLNSIVECRVSKKKCAILPFVTNFEEFARTCECVFKRSERRADLERWHIRLLTGMLDTIPRVAHDHARSPQEVIKMENYHVLHQVMSQLKLVGTEQLRKDARARYQDALSAYVTSYFGRPLEKLNIFFEGVAAKVASGVKESEVGYQLAFSKQELRKVIRDYPGREVKRGLEQLYKKVDKHLCEEGNLLQVVWRAMQEEFIRQYKAIEELTHRCYPDAQISLDFTINDILAYFSDIAQSH</sequence>
<accession>A0A6A7G1L6</accession>
<evidence type="ECO:0000256" key="4">
    <source>
        <dbReference type="ARBA" id="ARBA00023054"/>
    </source>
</evidence>
<evidence type="ECO:0000256" key="3">
    <source>
        <dbReference type="ARBA" id="ARBA00022483"/>
    </source>
</evidence>
<organism evidence="7">
    <name type="scientific">Hirondellea gigas</name>
    <dbReference type="NCBI Taxonomy" id="1518452"/>
    <lineage>
        <taxon>Eukaryota</taxon>
        <taxon>Metazoa</taxon>
        <taxon>Ecdysozoa</taxon>
        <taxon>Arthropoda</taxon>
        <taxon>Crustacea</taxon>
        <taxon>Multicrustacea</taxon>
        <taxon>Malacostraca</taxon>
        <taxon>Eumalacostraca</taxon>
        <taxon>Peracarida</taxon>
        <taxon>Amphipoda</taxon>
        <taxon>Amphilochidea</taxon>
        <taxon>Lysianassida</taxon>
        <taxon>Lysianassidira</taxon>
        <taxon>Lysianassoidea</taxon>
        <taxon>Lysianassidae</taxon>
        <taxon>Hirondellea</taxon>
    </lineage>
</organism>
<reference evidence="7" key="1">
    <citation type="submission" date="2017-11" db="EMBL/GenBank/DDBJ databases">
        <title>The sensing device of the deep-sea amphipod.</title>
        <authorList>
            <person name="Kobayashi H."/>
            <person name="Nagahama T."/>
            <person name="Arai W."/>
            <person name="Sasagawa Y."/>
            <person name="Umeda M."/>
            <person name="Hayashi T."/>
            <person name="Nikaido I."/>
            <person name="Watanabe H."/>
            <person name="Oguri K."/>
            <person name="Kitazato H."/>
            <person name="Fujioka K."/>
            <person name="Kido Y."/>
            <person name="Takami H."/>
        </authorList>
    </citation>
    <scope>NUCLEOTIDE SEQUENCE</scope>
    <source>
        <tissue evidence="7">Whole body</tissue>
    </source>
</reference>
<dbReference type="Pfam" id="PF09763">
    <property type="entry name" value="Sec3_CC"/>
    <property type="match status" value="1"/>
</dbReference>
<feature type="region of interest" description="Disordered" evidence="5">
    <location>
        <begin position="148"/>
        <end position="167"/>
    </location>
</feature>
<dbReference type="GO" id="GO:0005886">
    <property type="term" value="C:plasma membrane"/>
    <property type="evidence" value="ECO:0007669"/>
    <property type="project" value="TreeGrafter"/>
</dbReference>
<keyword evidence="3" id="KW-0268">Exocytosis</keyword>
<dbReference type="AlphaFoldDB" id="A0A6A7G1L6"/>
<feature type="domain" description="Exocyst complex component Sec3 PIP2-binding N-terminal" evidence="6">
    <location>
        <begin position="31"/>
        <end position="121"/>
    </location>
</feature>
<dbReference type="GO" id="GO:0006887">
    <property type="term" value="P:exocytosis"/>
    <property type="evidence" value="ECO:0007669"/>
    <property type="project" value="UniProtKB-KW"/>
</dbReference>
<dbReference type="Pfam" id="PF20654">
    <property type="entry name" value="Sec3_C-term"/>
    <property type="match status" value="1"/>
</dbReference>
<dbReference type="GO" id="GO:0005546">
    <property type="term" value="F:phosphatidylinositol-4,5-bisphosphate binding"/>
    <property type="evidence" value="ECO:0007669"/>
    <property type="project" value="TreeGrafter"/>
</dbReference>
<feature type="compositionally biased region" description="Polar residues" evidence="5">
    <location>
        <begin position="574"/>
        <end position="584"/>
    </location>
</feature>
<feature type="compositionally biased region" description="Low complexity" evidence="5">
    <location>
        <begin position="590"/>
        <end position="614"/>
    </location>
</feature>
<name>A0A6A7G1L6_9CRUS</name>
<evidence type="ECO:0000313" key="7">
    <source>
        <dbReference type="EMBL" id="LAC24202.1"/>
    </source>
</evidence>
<dbReference type="EMBL" id="IACT01005030">
    <property type="protein sequence ID" value="LAC24202.1"/>
    <property type="molecule type" value="mRNA"/>
</dbReference>
<dbReference type="InterPro" id="IPR028258">
    <property type="entry name" value="Sec3-PIP2_bind"/>
</dbReference>
<dbReference type="PANTHER" id="PTHR16092">
    <property type="entry name" value="SEC3/SYNTAXIN-RELATED"/>
    <property type="match status" value="1"/>
</dbReference>
<evidence type="ECO:0000259" key="6">
    <source>
        <dbReference type="SMART" id="SM01313"/>
    </source>
</evidence>
<dbReference type="PANTHER" id="PTHR16092:SF14">
    <property type="entry name" value="EXOCYST COMPLEX COMPONENT 1 ISOFORM X1"/>
    <property type="match status" value="1"/>
</dbReference>
<dbReference type="Gene3D" id="2.30.29.90">
    <property type="match status" value="1"/>
</dbReference>
<feature type="compositionally biased region" description="Polar residues" evidence="5">
    <location>
        <begin position="148"/>
        <end position="162"/>
    </location>
</feature>
<dbReference type="Pfam" id="PF15277">
    <property type="entry name" value="Sec3-PIP2_bind"/>
    <property type="match status" value="1"/>
</dbReference>
<dbReference type="GO" id="GO:0006893">
    <property type="term" value="P:Golgi to plasma membrane transport"/>
    <property type="evidence" value="ECO:0007669"/>
    <property type="project" value="TreeGrafter"/>
</dbReference>
<dbReference type="GO" id="GO:0000145">
    <property type="term" value="C:exocyst"/>
    <property type="evidence" value="ECO:0007669"/>
    <property type="project" value="InterPro"/>
</dbReference>
<evidence type="ECO:0000256" key="1">
    <source>
        <dbReference type="ARBA" id="ARBA00006518"/>
    </source>
</evidence>
<feature type="region of interest" description="Disordered" evidence="5">
    <location>
        <begin position="574"/>
        <end position="615"/>
    </location>
</feature>
<dbReference type="CDD" id="cd14683">
    <property type="entry name" value="PH-EXOC1"/>
    <property type="match status" value="1"/>
</dbReference>
<evidence type="ECO:0000256" key="5">
    <source>
        <dbReference type="SAM" id="MobiDB-lite"/>
    </source>
</evidence>
<dbReference type="InterPro" id="IPR019160">
    <property type="entry name" value="Sec3_CC"/>
</dbReference>
<protein>
    <submittedName>
        <fullName evidence="7">Exocyst complex component 1-like</fullName>
    </submittedName>
</protein>
<dbReference type="SMART" id="SM01313">
    <property type="entry name" value="Sec3-PIP2_bind"/>
    <property type="match status" value="1"/>
</dbReference>
<keyword evidence="4" id="KW-0175">Coiled coil</keyword>
<dbReference type="InterPro" id="IPR048628">
    <property type="entry name" value="Sec3_C"/>
</dbReference>
<evidence type="ECO:0000256" key="2">
    <source>
        <dbReference type="ARBA" id="ARBA00022448"/>
    </source>
</evidence>
<keyword evidence="2" id="KW-0813">Transport</keyword>
<comment type="similarity">
    <text evidence="1">Belongs to the SEC3 family.</text>
</comment>
<proteinExistence type="evidence at transcript level"/>